<name>K0RFC8_THAOC</name>
<feature type="region of interest" description="Disordered" evidence="11">
    <location>
        <begin position="1"/>
        <end position="34"/>
    </location>
</feature>
<dbReference type="InterPro" id="IPR000719">
    <property type="entry name" value="Prot_kinase_dom"/>
</dbReference>
<evidence type="ECO:0000313" key="14">
    <source>
        <dbReference type="Proteomes" id="UP000266841"/>
    </source>
</evidence>
<dbReference type="eggNOG" id="KOG0663">
    <property type="taxonomic scope" value="Eukaryota"/>
</dbReference>
<keyword evidence="3" id="KW-0808">Transferase</keyword>
<dbReference type="PROSITE" id="PS00108">
    <property type="entry name" value="PROTEIN_KINASE_ST"/>
    <property type="match status" value="1"/>
</dbReference>
<keyword evidence="5" id="KW-0418">Kinase</keyword>
<evidence type="ECO:0000256" key="11">
    <source>
        <dbReference type="SAM" id="MobiDB-lite"/>
    </source>
</evidence>
<evidence type="ECO:0000259" key="12">
    <source>
        <dbReference type="PROSITE" id="PS50011"/>
    </source>
</evidence>
<accession>K0RFC8</accession>
<evidence type="ECO:0000256" key="1">
    <source>
        <dbReference type="ARBA" id="ARBA00006485"/>
    </source>
</evidence>
<evidence type="ECO:0000256" key="2">
    <source>
        <dbReference type="ARBA" id="ARBA00022527"/>
    </source>
</evidence>
<dbReference type="GO" id="GO:0004674">
    <property type="term" value="F:protein serine/threonine kinase activity"/>
    <property type="evidence" value="ECO:0007669"/>
    <property type="project" value="UniProtKB-KW"/>
</dbReference>
<feature type="domain" description="Protein kinase" evidence="12">
    <location>
        <begin position="74"/>
        <end position="373"/>
    </location>
</feature>
<dbReference type="EMBL" id="AGNL01048671">
    <property type="protein sequence ID" value="EJK45227.1"/>
    <property type="molecule type" value="Genomic_DNA"/>
</dbReference>
<comment type="similarity">
    <text evidence="1">Belongs to the protein kinase superfamily. CMGC Ser/Thr protein kinase family. CDC2/CDKX subfamily.</text>
</comment>
<evidence type="ECO:0000256" key="3">
    <source>
        <dbReference type="ARBA" id="ARBA00022679"/>
    </source>
</evidence>
<dbReference type="GO" id="GO:0010556">
    <property type="term" value="P:regulation of macromolecule biosynthetic process"/>
    <property type="evidence" value="ECO:0007669"/>
    <property type="project" value="UniProtKB-ARBA"/>
</dbReference>
<evidence type="ECO:0000256" key="7">
    <source>
        <dbReference type="ARBA" id="ARBA00038543"/>
    </source>
</evidence>
<dbReference type="FunFam" id="3.30.200.20:FF:000172">
    <property type="entry name" value="cyclin-dependent kinase G-2 isoform X1"/>
    <property type="match status" value="1"/>
</dbReference>
<dbReference type="GO" id="GO:0005524">
    <property type="term" value="F:ATP binding"/>
    <property type="evidence" value="ECO:0007669"/>
    <property type="project" value="UniProtKB-KW"/>
</dbReference>
<evidence type="ECO:0000256" key="9">
    <source>
        <dbReference type="ARBA" id="ARBA00041902"/>
    </source>
</evidence>
<proteinExistence type="inferred from homology"/>
<dbReference type="OrthoDB" id="1732493at2759"/>
<sequence>MPKRDRWSSDEDEEAPTQNNGDAEQPGGNTAELASSSLQIAGKPCQGSSSASPRLGYQLYNPLMRGCRSVYDSYERLTQIDEGTYGVVFKARDLCTDEIVAIKQIKFEDEITKEGFPISALREISVLLSLSHECIVTVREMVVGATHDKVFMVMEQFEMDLQAAMKSGPTASTPFSQSEVKHMLYQIVSAMDHVHSHWYMHRDMKTSNILVHRSGRLALCDFGMARKYQKPARKMTQMVCTLWYRAIELLFGEDAYGPSVDMWSIGCIFAELLTKDAILQGNGELDQVQKVFELLGTPDDDDWPEFKSLPSAGTFKWRHKAGSDFGKRFQVNSFNASGQSYLDPAGKDLLLQLFRMNPAKRISACDAIEHKYFTEGVAKRQPDFFL</sequence>
<dbReference type="Pfam" id="PF00069">
    <property type="entry name" value="Pkinase"/>
    <property type="match status" value="1"/>
</dbReference>
<dbReference type="InterPro" id="IPR050108">
    <property type="entry name" value="CDK"/>
</dbReference>
<dbReference type="PANTHER" id="PTHR24056:SF107">
    <property type="entry name" value="CYCLIN-DEPENDENT KINASE 11A-RELATED"/>
    <property type="match status" value="1"/>
</dbReference>
<evidence type="ECO:0000256" key="5">
    <source>
        <dbReference type="ARBA" id="ARBA00022777"/>
    </source>
</evidence>
<evidence type="ECO:0000256" key="4">
    <source>
        <dbReference type="ARBA" id="ARBA00022741"/>
    </source>
</evidence>
<dbReference type="SMART" id="SM00220">
    <property type="entry name" value="S_TKc"/>
    <property type="match status" value="1"/>
</dbReference>
<dbReference type="Gene3D" id="1.10.510.10">
    <property type="entry name" value="Transferase(Phosphotransferase) domain 1"/>
    <property type="match status" value="1"/>
</dbReference>
<comment type="subunit">
    <text evidence="7">May form a complex composed of at least the catalytic subunit CRK2 and a cyclin.</text>
</comment>
<comment type="caution">
    <text evidence="13">The sequence shown here is derived from an EMBL/GenBank/DDBJ whole genome shotgun (WGS) entry which is preliminary data.</text>
</comment>
<dbReference type="PROSITE" id="PS50011">
    <property type="entry name" value="PROTEIN_KINASE_DOM"/>
    <property type="match status" value="1"/>
</dbReference>
<dbReference type="InterPro" id="IPR008271">
    <property type="entry name" value="Ser/Thr_kinase_AS"/>
</dbReference>
<evidence type="ECO:0000256" key="6">
    <source>
        <dbReference type="ARBA" id="ARBA00022840"/>
    </source>
</evidence>
<dbReference type="Proteomes" id="UP000266841">
    <property type="component" value="Unassembled WGS sequence"/>
</dbReference>
<dbReference type="GO" id="GO:0080090">
    <property type="term" value="P:regulation of primary metabolic process"/>
    <property type="evidence" value="ECO:0007669"/>
    <property type="project" value="UniProtKB-ARBA"/>
</dbReference>
<keyword evidence="4" id="KW-0547">Nucleotide-binding</keyword>
<dbReference type="InterPro" id="IPR011009">
    <property type="entry name" value="Kinase-like_dom_sf"/>
</dbReference>
<dbReference type="FunFam" id="1.10.510.10:FF:000624">
    <property type="entry name" value="Mitogen-activated protein kinase"/>
    <property type="match status" value="1"/>
</dbReference>
<dbReference type="Gene3D" id="3.30.200.20">
    <property type="entry name" value="Phosphorylase Kinase, domain 1"/>
    <property type="match status" value="1"/>
</dbReference>
<evidence type="ECO:0000313" key="13">
    <source>
        <dbReference type="EMBL" id="EJK45227.1"/>
    </source>
</evidence>
<keyword evidence="14" id="KW-1185">Reference proteome</keyword>
<evidence type="ECO:0000256" key="8">
    <source>
        <dbReference type="ARBA" id="ARBA00039612"/>
    </source>
</evidence>
<evidence type="ECO:0000256" key="10">
    <source>
        <dbReference type="ARBA" id="ARBA00042858"/>
    </source>
</evidence>
<dbReference type="OMA" id="DMVPTPY"/>
<keyword evidence="2" id="KW-0723">Serine/threonine-protein kinase</keyword>
<dbReference type="GO" id="GO:0005634">
    <property type="term" value="C:nucleus"/>
    <property type="evidence" value="ECO:0007669"/>
    <property type="project" value="TreeGrafter"/>
</dbReference>
<dbReference type="AlphaFoldDB" id="K0RFC8"/>
<organism evidence="13 14">
    <name type="scientific">Thalassiosira oceanica</name>
    <name type="common">Marine diatom</name>
    <dbReference type="NCBI Taxonomy" id="159749"/>
    <lineage>
        <taxon>Eukaryota</taxon>
        <taxon>Sar</taxon>
        <taxon>Stramenopiles</taxon>
        <taxon>Ochrophyta</taxon>
        <taxon>Bacillariophyta</taxon>
        <taxon>Coscinodiscophyceae</taxon>
        <taxon>Thalassiosirophycidae</taxon>
        <taxon>Thalassiosirales</taxon>
        <taxon>Thalassiosiraceae</taxon>
        <taxon>Thalassiosira</taxon>
    </lineage>
</organism>
<gene>
    <name evidence="13" type="ORF">THAOC_36162</name>
</gene>
<protein>
    <recommendedName>
        <fullName evidence="8">Cyclin-dependent kinase 2 homolog</fullName>
    </recommendedName>
    <alternativeName>
        <fullName evidence="9">Cell division control protein 2 homolog</fullName>
    </alternativeName>
    <alternativeName>
        <fullName evidence="10">cdc2-related kinase 2</fullName>
    </alternativeName>
</protein>
<reference evidence="13 14" key="1">
    <citation type="journal article" date="2012" name="Genome Biol.">
        <title>Genome and low-iron response of an oceanic diatom adapted to chronic iron limitation.</title>
        <authorList>
            <person name="Lommer M."/>
            <person name="Specht M."/>
            <person name="Roy A.S."/>
            <person name="Kraemer L."/>
            <person name="Andreson R."/>
            <person name="Gutowska M.A."/>
            <person name="Wolf J."/>
            <person name="Bergner S.V."/>
            <person name="Schilhabel M.B."/>
            <person name="Klostermeier U.C."/>
            <person name="Beiko R.G."/>
            <person name="Rosenstiel P."/>
            <person name="Hippler M."/>
            <person name="Laroche J."/>
        </authorList>
    </citation>
    <scope>NUCLEOTIDE SEQUENCE [LARGE SCALE GENOMIC DNA]</scope>
    <source>
        <strain evidence="13 14">CCMP1005</strain>
    </source>
</reference>
<dbReference type="GO" id="GO:0007346">
    <property type="term" value="P:regulation of mitotic cell cycle"/>
    <property type="evidence" value="ECO:0007669"/>
    <property type="project" value="TreeGrafter"/>
</dbReference>
<dbReference type="PANTHER" id="PTHR24056">
    <property type="entry name" value="CELL DIVISION PROTEIN KINASE"/>
    <property type="match status" value="1"/>
</dbReference>
<keyword evidence="6" id="KW-0067">ATP-binding</keyword>
<dbReference type="SUPFAM" id="SSF56112">
    <property type="entry name" value="Protein kinase-like (PK-like)"/>
    <property type="match status" value="1"/>
</dbReference>